<reference evidence="4" key="1">
    <citation type="submission" date="2018-05" db="EMBL/GenBank/DDBJ databases">
        <authorList>
            <person name="Lanie J.A."/>
            <person name="Ng W.-L."/>
            <person name="Kazmierczak K.M."/>
            <person name="Andrzejewski T.M."/>
            <person name="Davidsen T.M."/>
            <person name="Wayne K.J."/>
            <person name="Tettelin H."/>
            <person name="Glass J.I."/>
            <person name="Rusch D."/>
            <person name="Podicherti R."/>
            <person name="Tsui H.-C.T."/>
            <person name="Winkler M.E."/>
        </authorList>
    </citation>
    <scope>NUCLEOTIDE SEQUENCE</scope>
</reference>
<dbReference type="InterPro" id="IPR011249">
    <property type="entry name" value="Metalloenz_LuxS/M16"/>
</dbReference>
<sequence>MKKIIITILLLIISTSVFSQIDRSKPPKSGPAPVINLGKPSTFTLKNGLKVIVVENKKLPRAYASLDVDNYPDFEGDIKGVSSLVSALMGNGTKNQSKDDFNEEVDYMGASLSLSAGGGYASSLKKYFPRIMEMMSDGLLNPLFTQEEFLKERNILIDGIKSSQKSVPDIASQVGDKLFYGANHPYGEFATIQTVENITLEDVQNYYSTYAKPNNAYLTIVGDVDYKEIKKLVTSLFKGWKKGKLPEYEMPTVNDVSKNEINFVDMSNAVQSEITVGNIINISMANPDYFALRLANQILGGSGGRLYENLREDKGFTYGAYSGVTTSRYVGNFYASTSVRNEVTDSSVVEIINEINRIISDNVSESKLASVKEKFVGNFIMSTERPSTIATFALNIDKYNLPSNFYETYLDNFQKVTVEDIKRVTNKYFKNNNLRIVIVGKGKDVILSLEKSLYEIKYYDTNGDITEKPDYSVPTGISANGVLLNYLEAIGGKEKVESVNAVSLLGEAEFQGMKLQLMNINAKPNKLVVMMMMMGNVLMKQAFNGEEGYIQQQGVNNPFPQEEIDKLKKSSLPFEEIGWIDNEDVKFSSIESEDGKELYALEVNGDTYVYYDKETGLKIKQTQSASMPDGTKVSQTTYYENYISVDGILFPHIIKVPMGPQNMDFNMIQIVVNPEVSDSDFN</sequence>
<dbReference type="AlphaFoldDB" id="A0A381PMG3"/>
<organism evidence="4">
    <name type="scientific">marine metagenome</name>
    <dbReference type="NCBI Taxonomy" id="408172"/>
    <lineage>
        <taxon>unclassified sequences</taxon>
        <taxon>metagenomes</taxon>
        <taxon>ecological metagenomes</taxon>
    </lineage>
</organism>
<dbReference type="Gene3D" id="3.30.830.10">
    <property type="entry name" value="Metalloenzyme, LuxS/M16 peptidase-like"/>
    <property type="match status" value="2"/>
</dbReference>
<name>A0A381PMG3_9ZZZZ</name>
<dbReference type="Pfam" id="PF05193">
    <property type="entry name" value="Peptidase_M16_C"/>
    <property type="match status" value="1"/>
</dbReference>
<feature type="domain" description="Peptidase M16 N-terminal" evidence="2">
    <location>
        <begin position="77"/>
        <end position="167"/>
    </location>
</feature>
<comment type="similarity">
    <text evidence="1">Belongs to the peptidase M16 family.</text>
</comment>
<evidence type="ECO:0000259" key="3">
    <source>
        <dbReference type="Pfam" id="PF05193"/>
    </source>
</evidence>
<dbReference type="InterPro" id="IPR050361">
    <property type="entry name" value="MPP/UQCRC_Complex"/>
</dbReference>
<evidence type="ECO:0000259" key="2">
    <source>
        <dbReference type="Pfam" id="PF00675"/>
    </source>
</evidence>
<evidence type="ECO:0000256" key="1">
    <source>
        <dbReference type="ARBA" id="ARBA00007261"/>
    </source>
</evidence>
<dbReference type="Pfam" id="PF00675">
    <property type="entry name" value="Peptidase_M16"/>
    <property type="match status" value="1"/>
</dbReference>
<dbReference type="InterPro" id="IPR007863">
    <property type="entry name" value="Peptidase_M16_C"/>
</dbReference>
<protein>
    <recommendedName>
        <fullName evidence="5">Peptidase M16 C-terminal domain-containing protein</fullName>
    </recommendedName>
</protein>
<gene>
    <name evidence="4" type="ORF">METZ01_LOCUS20984</name>
</gene>
<dbReference type="EMBL" id="UINC01001031">
    <property type="protein sequence ID" value="SUZ68130.1"/>
    <property type="molecule type" value="Genomic_DNA"/>
</dbReference>
<dbReference type="PANTHER" id="PTHR11851">
    <property type="entry name" value="METALLOPROTEASE"/>
    <property type="match status" value="1"/>
</dbReference>
<dbReference type="GO" id="GO:0046872">
    <property type="term" value="F:metal ion binding"/>
    <property type="evidence" value="ECO:0007669"/>
    <property type="project" value="InterPro"/>
</dbReference>
<proteinExistence type="inferred from homology"/>
<feature type="domain" description="Peptidase M16 C-terminal" evidence="3">
    <location>
        <begin position="197"/>
        <end position="374"/>
    </location>
</feature>
<dbReference type="SUPFAM" id="SSF63411">
    <property type="entry name" value="LuxS/MPP-like metallohydrolase"/>
    <property type="match status" value="2"/>
</dbReference>
<dbReference type="PANTHER" id="PTHR11851:SF49">
    <property type="entry name" value="MITOCHONDRIAL-PROCESSING PEPTIDASE SUBUNIT ALPHA"/>
    <property type="match status" value="1"/>
</dbReference>
<evidence type="ECO:0000313" key="4">
    <source>
        <dbReference type="EMBL" id="SUZ68130.1"/>
    </source>
</evidence>
<evidence type="ECO:0008006" key="5">
    <source>
        <dbReference type="Google" id="ProtNLM"/>
    </source>
</evidence>
<dbReference type="InterPro" id="IPR011765">
    <property type="entry name" value="Pept_M16_N"/>
</dbReference>
<accession>A0A381PMG3</accession>